<evidence type="ECO:0000313" key="2">
    <source>
        <dbReference type="Proteomes" id="UP000054007"/>
    </source>
</evidence>
<accession>A0A0D7BEA5</accession>
<organism evidence="1 2">
    <name type="scientific">Cylindrobasidium torrendii FP15055 ss-10</name>
    <dbReference type="NCBI Taxonomy" id="1314674"/>
    <lineage>
        <taxon>Eukaryota</taxon>
        <taxon>Fungi</taxon>
        <taxon>Dikarya</taxon>
        <taxon>Basidiomycota</taxon>
        <taxon>Agaricomycotina</taxon>
        <taxon>Agaricomycetes</taxon>
        <taxon>Agaricomycetidae</taxon>
        <taxon>Agaricales</taxon>
        <taxon>Marasmiineae</taxon>
        <taxon>Physalacriaceae</taxon>
        <taxon>Cylindrobasidium</taxon>
    </lineage>
</organism>
<protein>
    <submittedName>
        <fullName evidence="1">Uncharacterized protein</fullName>
    </submittedName>
</protein>
<reference evidence="1 2" key="1">
    <citation type="journal article" date="2015" name="Fungal Genet. Biol.">
        <title>Evolution of novel wood decay mechanisms in Agaricales revealed by the genome sequences of Fistulina hepatica and Cylindrobasidium torrendii.</title>
        <authorList>
            <person name="Floudas D."/>
            <person name="Held B.W."/>
            <person name="Riley R."/>
            <person name="Nagy L.G."/>
            <person name="Koehler G."/>
            <person name="Ransdell A.S."/>
            <person name="Younus H."/>
            <person name="Chow J."/>
            <person name="Chiniquy J."/>
            <person name="Lipzen A."/>
            <person name="Tritt A."/>
            <person name="Sun H."/>
            <person name="Haridas S."/>
            <person name="LaButti K."/>
            <person name="Ohm R.A."/>
            <person name="Kues U."/>
            <person name="Blanchette R.A."/>
            <person name="Grigoriev I.V."/>
            <person name="Minto R.E."/>
            <person name="Hibbett D.S."/>
        </authorList>
    </citation>
    <scope>NUCLEOTIDE SEQUENCE [LARGE SCALE GENOMIC DNA]</scope>
    <source>
        <strain evidence="1 2">FP15055 ss-10</strain>
    </source>
</reference>
<name>A0A0D7BEA5_9AGAR</name>
<dbReference type="EMBL" id="KN880514">
    <property type="protein sequence ID" value="KIY67926.1"/>
    <property type="molecule type" value="Genomic_DNA"/>
</dbReference>
<dbReference type="AlphaFoldDB" id="A0A0D7BEA5"/>
<sequence length="82" mass="8942">MAAPVCIAHHGHCSPACIRSTPTIPGTTDLESQGDHRPPPSAPAHIPLLFPLWVNSVPHPAQLCSCRYCSRSFWGSRRSLCR</sequence>
<gene>
    <name evidence="1" type="ORF">CYLTODRAFT_483059</name>
</gene>
<evidence type="ECO:0000313" key="1">
    <source>
        <dbReference type="EMBL" id="KIY67926.1"/>
    </source>
</evidence>
<dbReference type="Proteomes" id="UP000054007">
    <property type="component" value="Unassembled WGS sequence"/>
</dbReference>
<keyword evidence="2" id="KW-1185">Reference proteome</keyword>
<proteinExistence type="predicted"/>